<dbReference type="Pfam" id="PF01966">
    <property type="entry name" value="HD"/>
    <property type="match status" value="1"/>
</dbReference>
<feature type="domain" description="HD" evidence="2">
    <location>
        <begin position="61"/>
        <end position="246"/>
    </location>
</feature>
<name>A0A078MG86_9PSED</name>
<protein>
    <submittedName>
        <fullName evidence="3">Deoxyguanosinetriphosphate triphosphohydrolase-like protein</fullName>
    </submittedName>
</protein>
<keyword evidence="1 3" id="KW-0378">Hydrolase</keyword>
<gene>
    <name evidence="3" type="ORF">BN1049_02722</name>
</gene>
<dbReference type="PROSITE" id="PS51831">
    <property type="entry name" value="HD"/>
    <property type="match status" value="1"/>
</dbReference>
<dbReference type="Gene3D" id="1.10.3410.10">
    <property type="entry name" value="putative deoxyguanosinetriphosphate triphosphohydrolase like domain"/>
    <property type="match status" value="1"/>
</dbReference>
<reference evidence="3" key="1">
    <citation type="submission" date="2014-07" db="EMBL/GenBank/DDBJ databases">
        <authorList>
            <person name="Urmite Genomes Urmite Genomes"/>
        </authorList>
    </citation>
    <scope>NUCLEOTIDE SEQUENCE</scope>
    <source>
        <strain evidence="3">12M76_air</strain>
    </source>
</reference>
<dbReference type="InterPro" id="IPR003607">
    <property type="entry name" value="HD/PDEase_dom"/>
</dbReference>
<dbReference type="InterPro" id="IPR006261">
    <property type="entry name" value="dGTPase"/>
</dbReference>
<evidence type="ECO:0000256" key="1">
    <source>
        <dbReference type="ARBA" id="ARBA00022801"/>
    </source>
</evidence>
<accession>A0A078MG86</accession>
<dbReference type="PATRIC" id="fig|1461581.3.peg.2681"/>
<dbReference type="EMBL" id="LM997413">
    <property type="protein sequence ID" value="CEA06338.1"/>
    <property type="molecule type" value="Genomic_DNA"/>
</dbReference>
<organism evidence="3">
    <name type="scientific">Pseudomonas saudimassiliensis</name>
    <dbReference type="NCBI Taxonomy" id="1461581"/>
    <lineage>
        <taxon>Bacteria</taxon>
        <taxon>Pseudomonadati</taxon>
        <taxon>Pseudomonadota</taxon>
        <taxon>Gammaproteobacteria</taxon>
        <taxon>Pseudomonadales</taxon>
        <taxon>Pseudomonadaceae</taxon>
        <taxon>Pseudomonas</taxon>
    </lineage>
</organism>
<dbReference type="OrthoDB" id="9803619at2"/>
<dbReference type="InterPro" id="IPR023293">
    <property type="entry name" value="dGTP_triP_hydro_central_sf"/>
</dbReference>
<dbReference type="AlphaFoldDB" id="A0A078MG86"/>
<dbReference type="NCBIfam" id="TIGR01353">
    <property type="entry name" value="dGTP_triPase"/>
    <property type="match status" value="1"/>
</dbReference>
<dbReference type="GO" id="GO:0008832">
    <property type="term" value="F:dGTPase activity"/>
    <property type="evidence" value="ECO:0007669"/>
    <property type="project" value="TreeGrafter"/>
</dbReference>
<dbReference type="PANTHER" id="PTHR11373">
    <property type="entry name" value="DEOXYNUCLEOSIDE TRIPHOSPHATE TRIPHOSPHOHYDROLASE"/>
    <property type="match status" value="1"/>
</dbReference>
<dbReference type="CDD" id="cd00077">
    <property type="entry name" value="HDc"/>
    <property type="match status" value="1"/>
</dbReference>
<sequence length="442" mass="49706">MDWQTLLCRERLGKPVASAEELGRTPFHKDHDRVIFSGAFRRLGKKTQVHPVSSNDHIHTRLTHSLEVSCVGRSLGMRVGEMLRSELPDWCAPADLGVIIQAACLAHDIGNPPYGHSGEDAIRHWFHKAARDGWLDPLTDAQRLDFLNFEGNAQGFRVLTELEYHQFDGGMRLTYATLGAYLKYPWTSQHAASQGYKKHKFGCYQAEYPRLLQITNKLGMPLQSDQCWARSPLVYLVEAADDICYALIDLEDGMEMELLSYSEVERLLLDLVGDDLPETYRQLGPRDSTRRKLAILRGKAIEHLVNAAAETFIAQQPALLAGTLSGDLVSHMPHAAQRCVLEAKSIARDRIFQDKRKTLHEIGAYSTLETLLEAFCGAVNEQQSGQNLSFKHRRILDLLGNNAPREDWGLYASYMRVIDFIAGMTDLYAADMAARIRGINPS</sequence>
<dbReference type="NCBIfam" id="NF002205">
    <property type="entry name" value="PRK01096.1"/>
    <property type="match status" value="1"/>
</dbReference>
<dbReference type="Gene3D" id="1.10.3210.10">
    <property type="entry name" value="Hypothetical protein af1432"/>
    <property type="match status" value="1"/>
</dbReference>
<dbReference type="InterPro" id="IPR027432">
    <property type="entry name" value="dGTP_triphosphohydrolase_C"/>
</dbReference>
<evidence type="ECO:0000313" key="3">
    <source>
        <dbReference type="EMBL" id="CEA06338.1"/>
    </source>
</evidence>
<dbReference type="SUPFAM" id="SSF109604">
    <property type="entry name" value="HD-domain/PDEase-like"/>
    <property type="match status" value="1"/>
</dbReference>
<proteinExistence type="predicted"/>
<dbReference type="Gene3D" id="1.10.3550.10">
    <property type="entry name" value="eoxyguanosinetriphosphate triphosphohydrolase domain-like"/>
    <property type="match status" value="1"/>
</dbReference>
<dbReference type="InterPro" id="IPR050135">
    <property type="entry name" value="dGTPase-like"/>
</dbReference>
<dbReference type="SMART" id="SM00471">
    <property type="entry name" value="HDc"/>
    <property type="match status" value="1"/>
</dbReference>
<dbReference type="PANTHER" id="PTHR11373:SF40">
    <property type="entry name" value="DEOXYGUANOSINETRIPHOSPHATE TRIPHOSPHOHYDROLASE-LIKE PROTEIN 2"/>
    <property type="match status" value="1"/>
</dbReference>
<dbReference type="GO" id="GO:0006203">
    <property type="term" value="P:dGTP catabolic process"/>
    <property type="evidence" value="ECO:0007669"/>
    <property type="project" value="TreeGrafter"/>
</dbReference>
<dbReference type="EMBL" id="LK391969">
    <property type="protein sequence ID" value="CEF27763.1"/>
    <property type="molecule type" value="Genomic_DNA"/>
</dbReference>
<evidence type="ECO:0000259" key="2">
    <source>
        <dbReference type="PROSITE" id="PS51831"/>
    </source>
</evidence>
<dbReference type="InterPro" id="IPR006674">
    <property type="entry name" value="HD_domain"/>
</dbReference>
<dbReference type="RefSeq" id="WP_044500763.1">
    <property type="nucleotide sequence ID" value="NZ_LK391969.1"/>
</dbReference>